<name>A0A067SAX6_GALM3</name>
<evidence type="ECO:0000313" key="4">
    <source>
        <dbReference type="Proteomes" id="UP000027222"/>
    </source>
</evidence>
<dbReference type="EMBL" id="KL142410">
    <property type="protein sequence ID" value="KDR68075.1"/>
    <property type="molecule type" value="Genomic_DNA"/>
</dbReference>
<organism evidence="3 4">
    <name type="scientific">Galerina marginata (strain CBS 339.88)</name>
    <dbReference type="NCBI Taxonomy" id="685588"/>
    <lineage>
        <taxon>Eukaryota</taxon>
        <taxon>Fungi</taxon>
        <taxon>Dikarya</taxon>
        <taxon>Basidiomycota</taxon>
        <taxon>Agaricomycotina</taxon>
        <taxon>Agaricomycetes</taxon>
        <taxon>Agaricomycetidae</taxon>
        <taxon>Agaricales</taxon>
        <taxon>Agaricineae</taxon>
        <taxon>Strophariaceae</taxon>
        <taxon>Galerina</taxon>
    </lineage>
</organism>
<evidence type="ECO:0000313" key="3">
    <source>
        <dbReference type="EMBL" id="KDR68075.1"/>
    </source>
</evidence>
<dbReference type="AlphaFoldDB" id="A0A067SAX6"/>
<evidence type="ECO:0000256" key="2">
    <source>
        <dbReference type="SAM" id="MobiDB-lite"/>
    </source>
</evidence>
<keyword evidence="1" id="KW-0175">Coiled coil</keyword>
<reference evidence="4" key="1">
    <citation type="journal article" date="2014" name="Proc. Natl. Acad. Sci. U.S.A.">
        <title>Extensive sampling of basidiomycete genomes demonstrates inadequacy of the white-rot/brown-rot paradigm for wood decay fungi.</title>
        <authorList>
            <person name="Riley R."/>
            <person name="Salamov A.A."/>
            <person name="Brown D.W."/>
            <person name="Nagy L.G."/>
            <person name="Floudas D."/>
            <person name="Held B.W."/>
            <person name="Levasseur A."/>
            <person name="Lombard V."/>
            <person name="Morin E."/>
            <person name="Otillar R."/>
            <person name="Lindquist E.A."/>
            <person name="Sun H."/>
            <person name="LaButti K.M."/>
            <person name="Schmutz J."/>
            <person name="Jabbour D."/>
            <person name="Luo H."/>
            <person name="Baker S.E."/>
            <person name="Pisabarro A.G."/>
            <person name="Walton J.D."/>
            <person name="Blanchette R.A."/>
            <person name="Henrissat B."/>
            <person name="Martin F."/>
            <person name="Cullen D."/>
            <person name="Hibbett D.S."/>
            <person name="Grigoriev I.V."/>
        </authorList>
    </citation>
    <scope>NUCLEOTIDE SEQUENCE [LARGE SCALE GENOMIC DNA]</scope>
    <source>
        <strain evidence="4">CBS 339.88</strain>
    </source>
</reference>
<feature type="compositionally biased region" description="Low complexity" evidence="2">
    <location>
        <begin position="159"/>
        <end position="171"/>
    </location>
</feature>
<feature type="coiled-coil region" evidence="1">
    <location>
        <begin position="49"/>
        <end position="89"/>
    </location>
</feature>
<proteinExistence type="predicted"/>
<dbReference type="HOGENOM" id="CLU_863419_0_0_1"/>
<sequence>MPIPTRPTVALERIAPPCGARLLMTGAQSVRAPLYVTLKEELFVYYPEANKFRHRVAELEREIYNLRRIAELEAEIEQLKEQENNFLITLAAETIEPALIPHVKHVAFPATPIPHSSNPSASITFAFTDNHTSSTSTDAATSALISTIDLVLPAPPSPSSSAEISTPASLSQSFNSPPSITLPFRSASMQMSSLSPSVTLHPQNGVDSNLDFDSLSPRYCWSFLLKLFRVSALRSKALGELIPDSKRLRPKPPDGDFWTGFLSCSSVFDPSRLKSTPHGLPYRVNPFITHWLIRPTSSQSFPVNAATSTSSATFLSSTTLRP</sequence>
<keyword evidence="4" id="KW-1185">Reference proteome</keyword>
<evidence type="ECO:0000256" key="1">
    <source>
        <dbReference type="SAM" id="Coils"/>
    </source>
</evidence>
<accession>A0A067SAX6</accession>
<protein>
    <submittedName>
        <fullName evidence="3">Uncharacterized protein</fullName>
    </submittedName>
</protein>
<gene>
    <name evidence="3" type="ORF">GALMADRAFT_1051071</name>
</gene>
<dbReference type="Proteomes" id="UP000027222">
    <property type="component" value="Unassembled WGS sequence"/>
</dbReference>
<feature type="region of interest" description="Disordered" evidence="2">
    <location>
        <begin position="156"/>
        <end position="175"/>
    </location>
</feature>